<keyword evidence="3" id="KW-1185">Reference proteome</keyword>
<dbReference type="EMBL" id="AP027731">
    <property type="protein sequence ID" value="BDZ47623.1"/>
    <property type="molecule type" value="Genomic_DNA"/>
</dbReference>
<evidence type="ECO:0000313" key="3">
    <source>
        <dbReference type="Proteomes" id="UP001321498"/>
    </source>
</evidence>
<dbReference type="RefSeq" id="WP_286277496.1">
    <property type="nucleotide sequence ID" value="NZ_AP027731.1"/>
</dbReference>
<keyword evidence="1" id="KW-0812">Transmembrane</keyword>
<accession>A0ABM8GGZ8</accession>
<organism evidence="2 3">
    <name type="scientific">Naasia aerilata</name>
    <dbReference type="NCBI Taxonomy" id="1162966"/>
    <lineage>
        <taxon>Bacteria</taxon>
        <taxon>Bacillati</taxon>
        <taxon>Actinomycetota</taxon>
        <taxon>Actinomycetes</taxon>
        <taxon>Micrococcales</taxon>
        <taxon>Microbacteriaceae</taxon>
        <taxon>Naasia</taxon>
    </lineage>
</organism>
<name>A0ABM8GGZ8_9MICO</name>
<sequence>MTIRVRIGTPLREMEAPAPPLPTLRGRPAGFAPLVESVAVEAAARPRRAVERILGIAPIRPAVQALYERALLEEETATLLRRLPADWTVLHSVPTGPAVIPHLLVGPAGVFAVFPQDERDASVWISADLLSVDGVGSQAMAMADEAVGEVEERLVEHLRPGVEIVPVVVFSAPKRVLVRTPPDRVHVLAAADLLPWLRSLPEVCSALIVDRLADAAELPATWGTAADAGEGVRHRQRRESIEGAVADADRRWRRAAKTVAGAGVVVTAASIAALAALVRSLGG</sequence>
<keyword evidence="1" id="KW-1133">Transmembrane helix</keyword>
<proteinExistence type="predicted"/>
<feature type="transmembrane region" description="Helical" evidence="1">
    <location>
        <begin position="259"/>
        <end position="278"/>
    </location>
</feature>
<protein>
    <recommendedName>
        <fullName evidence="4">NERD domain-containing protein</fullName>
    </recommendedName>
</protein>
<evidence type="ECO:0008006" key="4">
    <source>
        <dbReference type="Google" id="ProtNLM"/>
    </source>
</evidence>
<keyword evidence="1" id="KW-0472">Membrane</keyword>
<evidence type="ECO:0000313" key="2">
    <source>
        <dbReference type="EMBL" id="BDZ47623.1"/>
    </source>
</evidence>
<reference evidence="3" key="1">
    <citation type="journal article" date="2019" name="Int. J. Syst. Evol. Microbiol.">
        <title>The Global Catalogue of Microorganisms (GCM) 10K type strain sequencing project: providing services to taxonomists for standard genome sequencing and annotation.</title>
        <authorList>
            <consortium name="The Broad Institute Genomics Platform"/>
            <consortium name="The Broad Institute Genome Sequencing Center for Infectious Disease"/>
            <person name="Wu L."/>
            <person name="Ma J."/>
        </authorList>
    </citation>
    <scope>NUCLEOTIDE SEQUENCE [LARGE SCALE GENOMIC DNA]</scope>
    <source>
        <strain evidence="3">NBRC 108725</strain>
    </source>
</reference>
<gene>
    <name evidence="2" type="ORF">GCM10025866_35320</name>
</gene>
<dbReference type="Proteomes" id="UP001321498">
    <property type="component" value="Chromosome"/>
</dbReference>
<evidence type="ECO:0000256" key="1">
    <source>
        <dbReference type="SAM" id="Phobius"/>
    </source>
</evidence>